<evidence type="ECO:0000313" key="1">
    <source>
        <dbReference type="EnsemblMetazoa" id="GAUT032526-PA"/>
    </source>
</evidence>
<name>A0A1A9VC43_GLOAU</name>
<reference evidence="1" key="1">
    <citation type="submission" date="2020-05" db="UniProtKB">
        <authorList>
            <consortium name="EnsemblMetazoa"/>
        </authorList>
    </citation>
    <scope>IDENTIFICATION</scope>
    <source>
        <strain evidence="1">TTRI</strain>
    </source>
</reference>
<dbReference type="EnsemblMetazoa" id="GAUT032526-RA">
    <property type="protein sequence ID" value="GAUT032526-PA"/>
    <property type="gene ID" value="GAUT032526"/>
</dbReference>
<evidence type="ECO:0000313" key="2">
    <source>
        <dbReference type="Proteomes" id="UP000078200"/>
    </source>
</evidence>
<keyword evidence="2" id="KW-1185">Reference proteome</keyword>
<dbReference type="AlphaFoldDB" id="A0A1A9VC43"/>
<dbReference type="Proteomes" id="UP000078200">
    <property type="component" value="Unassembled WGS sequence"/>
</dbReference>
<proteinExistence type="predicted"/>
<organism evidence="1 2">
    <name type="scientific">Glossina austeni</name>
    <name type="common">Savannah tsetse fly</name>
    <dbReference type="NCBI Taxonomy" id="7395"/>
    <lineage>
        <taxon>Eukaryota</taxon>
        <taxon>Metazoa</taxon>
        <taxon>Ecdysozoa</taxon>
        <taxon>Arthropoda</taxon>
        <taxon>Hexapoda</taxon>
        <taxon>Insecta</taxon>
        <taxon>Pterygota</taxon>
        <taxon>Neoptera</taxon>
        <taxon>Endopterygota</taxon>
        <taxon>Diptera</taxon>
        <taxon>Brachycera</taxon>
        <taxon>Muscomorpha</taxon>
        <taxon>Hippoboscoidea</taxon>
        <taxon>Glossinidae</taxon>
        <taxon>Glossina</taxon>
    </lineage>
</organism>
<protein>
    <submittedName>
        <fullName evidence="1">Uncharacterized protein</fullName>
    </submittedName>
</protein>
<dbReference type="VEuPathDB" id="VectorBase:GAUT032526"/>
<sequence>MYFSWLEGPEVPANISTDGLIPQVSIKNYDDDDDDNDDDHLQNGRWRYIYTLEISHTVARHHLTVLRLLQRELCGVQTTITLHKVRVIVGLPQCYFSPQCRVLSCSLSFLYARAPASLHRRDV</sequence>
<accession>A0A1A9VC43</accession>